<name>A0A7W4VSU8_9ACTN</name>
<keyword evidence="3" id="KW-1185">Reference proteome</keyword>
<dbReference type="Proteomes" id="UP000589626">
    <property type="component" value="Unassembled WGS sequence"/>
</dbReference>
<keyword evidence="1" id="KW-1133">Transmembrane helix</keyword>
<feature type="transmembrane region" description="Helical" evidence="1">
    <location>
        <begin position="16"/>
        <end position="34"/>
    </location>
</feature>
<evidence type="ECO:0000256" key="1">
    <source>
        <dbReference type="SAM" id="Phobius"/>
    </source>
</evidence>
<proteinExistence type="predicted"/>
<evidence type="ECO:0000313" key="2">
    <source>
        <dbReference type="EMBL" id="MBB3041170.1"/>
    </source>
</evidence>
<keyword evidence="1" id="KW-0472">Membrane</keyword>
<accession>A0A7W4VSU8</accession>
<gene>
    <name evidence="2" type="ORF">FHU40_000971</name>
</gene>
<keyword evidence="1" id="KW-0812">Transmembrane</keyword>
<dbReference type="EMBL" id="JACHWR010000001">
    <property type="protein sequence ID" value="MBB3041170.1"/>
    <property type="molecule type" value="Genomic_DNA"/>
</dbReference>
<evidence type="ECO:0000313" key="3">
    <source>
        <dbReference type="Proteomes" id="UP000589626"/>
    </source>
</evidence>
<comment type="caution">
    <text evidence="2">The sequence shown here is derived from an EMBL/GenBank/DDBJ whole genome shotgun (WGS) entry which is preliminary data.</text>
</comment>
<sequence>MREAGDLRPRPGTPMTYIYVGVGLTILGGLIAAAEDGQAIGTVILVLASIVGGIGIIGQGVVVGMRYANHEEYLHRLFESADEDETA</sequence>
<protein>
    <submittedName>
        <fullName evidence="2">Putative membrane protein YhiD involved in acid resistance</fullName>
    </submittedName>
</protein>
<organism evidence="2 3">
    <name type="scientific">Nocardioides soli</name>
    <dbReference type="NCBI Taxonomy" id="1036020"/>
    <lineage>
        <taxon>Bacteria</taxon>
        <taxon>Bacillati</taxon>
        <taxon>Actinomycetota</taxon>
        <taxon>Actinomycetes</taxon>
        <taxon>Propionibacteriales</taxon>
        <taxon>Nocardioidaceae</taxon>
        <taxon>Nocardioides</taxon>
    </lineage>
</organism>
<reference evidence="2 3" key="1">
    <citation type="submission" date="2020-08" db="EMBL/GenBank/DDBJ databases">
        <title>Sequencing the genomes of 1000 actinobacteria strains.</title>
        <authorList>
            <person name="Klenk H.-P."/>
        </authorList>
    </citation>
    <scope>NUCLEOTIDE SEQUENCE [LARGE SCALE GENOMIC DNA]</scope>
    <source>
        <strain evidence="2 3">DSM 105498</strain>
    </source>
</reference>
<feature type="transmembrane region" description="Helical" evidence="1">
    <location>
        <begin position="40"/>
        <end position="68"/>
    </location>
</feature>
<dbReference type="RefSeq" id="WP_183591097.1">
    <property type="nucleotide sequence ID" value="NZ_JACHWR010000001.1"/>
</dbReference>
<dbReference type="AlphaFoldDB" id="A0A7W4VSU8"/>